<dbReference type="RefSeq" id="WP_188666740.1">
    <property type="nucleotide sequence ID" value="NZ_BMJI01000003.1"/>
</dbReference>
<protein>
    <recommendedName>
        <fullName evidence="2">Tetrapyrrole methylase domain-containing protein</fullName>
    </recommendedName>
</protein>
<evidence type="ECO:0000259" key="2">
    <source>
        <dbReference type="Pfam" id="PF00590"/>
    </source>
</evidence>
<dbReference type="EMBL" id="BMJI01000003">
    <property type="protein sequence ID" value="GGC84123.1"/>
    <property type="molecule type" value="Genomic_DNA"/>
</dbReference>
<organism evidence="3 4">
    <name type="scientific">Tersicoccus solisilvae</name>
    <dbReference type="NCBI Taxonomy" id="1882339"/>
    <lineage>
        <taxon>Bacteria</taxon>
        <taxon>Bacillati</taxon>
        <taxon>Actinomycetota</taxon>
        <taxon>Actinomycetes</taxon>
        <taxon>Micrococcales</taxon>
        <taxon>Micrococcaceae</taxon>
        <taxon>Tersicoccus</taxon>
    </lineage>
</organism>
<dbReference type="Proteomes" id="UP000597761">
    <property type="component" value="Unassembled WGS sequence"/>
</dbReference>
<feature type="region of interest" description="Disordered" evidence="1">
    <location>
        <begin position="394"/>
        <end position="415"/>
    </location>
</feature>
<evidence type="ECO:0000256" key="1">
    <source>
        <dbReference type="SAM" id="MobiDB-lite"/>
    </source>
</evidence>
<dbReference type="InterPro" id="IPR000878">
    <property type="entry name" value="4pyrrol_Mease"/>
</dbReference>
<evidence type="ECO:0000313" key="4">
    <source>
        <dbReference type="Proteomes" id="UP000597761"/>
    </source>
</evidence>
<dbReference type="Gene3D" id="3.40.1010.10">
    <property type="entry name" value="Cobalt-precorrin-4 Transmethylase, Domain 1"/>
    <property type="match status" value="1"/>
</dbReference>
<dbReference type="InterPro" id="IPR014777">
    <property type="entry name" value="4pyrrole_Mease_sub1"/>
</dbReference>
<sequence length="820" mass="89122">MSNPILTCDIVLDHLYCHDEGDGPGNAEPYLWPVFFKVDGDNFAVVTGGGLIGSPTIESRTGGHGNLGTTDVDEGDQVSIDGDLGSWRTTLRPIPVLDPGLRALLGDDSIPGIAGVVVTLMEEDGWPDSLATTGYDAYVDAVRLAVVKVAASFQHALAAPTKEQIKERIDEVKAAAATAVRAAVKNGMSGFELLWYGTFGDNDDSVGTEAFTTTGDELEDTPVIDFSRRWSGDDSGDGDWELFGYFRGIPQLDCSLDALFSTRTTAARRSSVGAADREEALDQLRRFRDSTFGRYGGLTDWWEELSGQVPRLDRLATQPHVGDALDGLLLDAAALIREPERTIDADVVGRVHALLDALRPGAAGRSQRVLRQARRVSEQWTGRTVTEAARITAATRPVGRRSRPADSVPGGGPRLAPTPLTSLLVELADPVAAERYRVDPNAYLAGRGIDETSGYAVLENLRGRMRLEAQRELERAGLAPLVTDKLKPGTTAIDPITINTNNFNTTSYNIQTTYTQSTNTTHETTTYTNTSDNTSTTTNQSSWKELIDLQVQAAIDYFARESHQGRGRLFVIGSGITPITDLGLGAQRQIQLADVVHYCVADPATELHLHQLNPRAHSLYGLYADDKPRLQTYLEMLETIMGSVREGLRVCVVFYGHPGIFAWATHRAIRAAREEGHAAVMLPAVSAQDSLFADLGIDPSSHGLQTVDATDLLIRGRTLDPTSHVLVWQAECAGDDGFSFSGYGRQNFGVLTEYLGRFYAPDHPVVIYDASTVSHLPPEIRLTTLAELRADQLSGVSTLYLPPAEQPPLDEEMMHRLGLT</sequence>
<dbReference type="CDD" id="cd19916">
    <property type="entry name" value="OphMA_like"/>
    <property type="match status" value="1"/>
</dbReference>
<proteinExistence type="predicted"/>
<keyword evidence="4" id="KW-1185">Reference proteome</keyword>
<feature type="domain" description="Tetrapyrrole methylase" evidence="2">
    <location>
        <begin position="569"/>
        <end position="768"/>
    </location>
</feature>
<name>A0ABQ1NVS6_9MICC</name>
<reference evidence="4" key="1">
    <citation type="journal article" date="2019" name="Int. J. Syst. Evol. Microbiol.">
        <title>The Global Catalogue of Microorganisms (GCM) 10K type strain sequencing project: providing services to taxonomists for standard genome sequencing and annotation.</title>
        <authorList>
            <consortium name="The Broad Institute Genomics Platform"/>
            <consortium name="The Broad Institute Genome Sequencing Center for Infectious Disease"/>
            <person name="Wu L."/>
            <person name="Ma J."/>
        </authorList>
    </citation>
    <scope>NUCLEOTIDE SEQUENCE [LARGE SCALE GENOMIC DNA]</scope>
    <source>
        <strain evidence="4">CGMCC 1.15480</strain>
    </source>
</reference>
<accession>A0ABQ1NVS6</accession>
<dbReference type="SUPFAM" id="SSF53790">
    <property type="entry name" value="Tetrapyrrole methylase"/>
    <property type="match status" value="1"/>
</dbReference>
<dbReference type="InterPro" id="IPR035996">
    <property type="entry name" value="4pyrrol_Methylase_sf"/>
</dbReference>
<evidence type="ECO:0000313" key="3">
    <source>
        <dbReference type="EMBL" id="GGC84123.1"/>
    </source>
</evidence>
<gene>
    <name evidence="3" type="ORF">GCM10011512_08670</name>
</gene>
<comment type="caution">
    <text evidence="3">The sequence shown here is derived from an EMBL/GenBank/DDBJ whole genome shotgun (WGS) entry which is preliminary data.</text>
</comment>
<dbReference type="Pfam" id="PF00590">
    <property type="entry name" value="TP_methylase"/>
    <property type="match status" value="1"/>
</dbReference>